<accession>A0A6M0K7T3</accession>
<dbReference type="Pfam" id="PF08668">
    <property type="entry name" value="HDOD"/>
    <property type="match status" value="1"/>
</dbReference>
<dbReference type="SUPFAM" id="SSF55781">
    <property type="entry name" value="GAF domain-like"/>
    <property type="match status" value="1"/>
</dbReference>
<evidence type="ECO:0000313" key="7">
    <source>
        <dbReference type="Proteomes" id="UP000483379"/>
    </source>
</evidence>
<evidence type="ECO:0000259" key="4">
    <source>
        <dbReference type="PROSITE" id="PS51831"/>
    </source>
</evidence>
<name>A0A6M0K7T3_9GAMM</name>
<comment type="cofactor">
    <cofactor evidence="1">
        <name>Mg(2+)</name>
        <dbReference type="ChEBI" id="CHEBI:18420"/>
    </cofactor>
</comment>
<evidence type="ECO:0000256" key="2">
    <source>
        <dbReference type="ARBA" id="ARBA00012528"/>
    </source>
</evidence>
<dbReference type="InterPro" id="IPR043128">
    <property type="entry name" value="Rev_trsase/Diguanyl_cyclase"/>
</dbReference>
<sequence>MALRSEVGDLPPAPAAAVKLLGLTSDEDTEVSAISRVIETEPALAAKVLQIVNSAFYGFPSRIKTIHRAVTLLGLSAVRQVALQVLFYESMVKRGSQGAFDRLHFWQHSLLVAILSRGIGERMGHSDPDALYAAGLLHDLGKVILESHGRVRYSEFLSASAHSVNSIRENERTYFGVTHDMVGAVICEGWGLPELVCRVQAHHHGPIGESGLPTEEAREVAIVALADFISWTQGIGSVDLLNSLNISPEVLALAPLDEIALPELLEQADAEMSEIGTFYGLEFPPSPQLRANMVATAVALCRGDSGPAKSSGSLVLSSHTAPHQSLDPDDFIPQTLEALQRELGIERLMMMQVEPRRRSLIATHALPPLPAVSPSAPLELTITALSGDLVRCLRERRPVLVRDSAENEKILAAIGASEAAAVPVMCHGRLLGVLWVSRKRVGEALDIGPLPEVMRVAGELGIAIQRSRTFERERAKAEVDALTRLSNRSAVDRFLAQAFRQGKEARRFFVVGFVDIDHFKAFNDTFGHQTGDDVLRIVADTMRSLTRPTDFLGRYGGEEFLFVLMDTHIEGACIYADRIRKQIERRGQVLAERFPGHLLTVSIGIAAYEDGFKELSEIVAAADAALYRAKAGGRNRIEVGGRGG</sequence>
<dbReference type="InterPro" id="IPR000160">
    <property type="entry name" value="GGDEF_dom"/>
</dbReference>
<dbReference type="SMART" id="SM00065">
    <property type="entry name" value="GAF"/>
    <property type="match status" value="1"/>
</dbReference>
<dbReference type="AlphaFoldDB" id="A0A6M0K7T3"/>
<evidence type="ECO:0000259" key="5">
    <source>
        <dbReference type="PROSITE" id="PS51833"/>
    </source>
</evidence>
<dbReference type="NCBIfam" id="TIGR00277">
    <property type="entry name" value="HDIG"/>
    <property type="match status" value="1"/>
</dbReference>
<protein>
    <recommendedName>
        <fullName evidence="2">diguanylate cyclase</fullName>
        <ecNumber evidence="2">2.7.7.65</ecNumber>
    </recommendedName>
</protein>
<dbReference type="SUPFAM" id="SSF109604">
    <property type="entry name" value="HD-domain/PDEase-like"/>
    <property type="match status" value="1"/>
</dbReference>
<dbReference type="Gene3D" id="3.30.70.270">
    <property type="match status" value="1"/>
</dbReference>
<dbReference type="Proteomes" id="UP000483379">
    <property type="component" value="Unassembled WGS sequence"/>
</dbReference>
<dbReference type="PROSITE" id="PS50887">
    <property type="entry name" value="GGDEF"/>
    <property type="match status" value="1"/>
</dbReference>
<comment type="caution">
    <text evidence="6">The sequence shown here is derived from an EMBL/GenBank/DDBJ whole genome shotgun (WGS) entry which is preliminary data.</text>
</comment>
<dbReference type="NCBIfam" id="TIGR00254">
    <property type="entry name" value="GGDEF"/>
    <property type="match status" value="1"/>
</dbReference>
<dbReference type="InterPro" id="IPR013976">
    <property type="entry name" value="HDOD"/>
</dbReference>
<dbReference type="GO" id="GO:0052621">
    <property type="term" value="F:diguanylate cyclase activity"/>
    <property type="evidence" value="ECO:0007669"/>
    <property type="project" value="UniProtKB-EC"/>
</dbReference>
<dbReference type="PROSITE" id="PS51833">
    <property type="entry name" value="HDOD"/>
    <property type="match status" value="1"/>
</dbReference>
<dbReference type="PROSITE" id="PS51831">
    <property type="entry name" value="HD"/>
    <property type="match status" value="1"/>
</dbReference>
<dbReference type="Pfam" id="PF00990">
    <property type="entry name" value="GGDEF"/>
    <property type="match status" value="1"/>
</dbReference>
<dbReference type="Gene3D" id="1.10.3210.10">
    <property type="entry name" value="Hypothetical protein af1432"/>
    <property type="match status" value="1"/>
</dbReference>
<gene>
    <name evidence="6" type="ORF">G3446_21640</name>
</gene>
<dbReference type="GO" id="GO:1902201">
    <property type="term" value="P:negative regulation of bacterial-type flagellum-dependent cell motility"/>
    <property type="evidence" value="ECO:0007669"/>
    <property type="project" value="TreeGrafter"/>
</dbReference>
<feature type="domain" description="GGDEF" evidence="3">
    <location>
        <begin position="507"/>
        <end position="642"/>
    </location>
</feature>
<dbReference type="FunFam" id="3.30.70.270:FF:000001">
    <property type="entry name" value="Diguanylate cyclase domain protein"/>
    <property type="match status" value="1"/>
</dbReference>
<dbReference type="InterPro" id="IPR006674">
    <property type="entry name" value="HD_domain"/>
</dbReference>
<dbReference type="SMART" id="SM00267">
    <property type="entry name" value="GGDEF"/>
    <property type="match status" value="1"/>
</dbReference>
<organism evidence="6 7">
    <name type="scientific">Thiorhodococcus minor</name>
    <dbReference type="NCBI Taxonomy" id="57489"/>
    <lineage>
        <taxon>Bacteria</taxon>
        <taxon>Pseudomonadati</taxon>
        <taxon>Pseudomonadota</taxon>
        <taxon>Gammaproteobacteria</taxon>
        <taxon>Chromatiales</taxon>
        <taxon>Chromatiaceae</taxon>
        <taxon>Thiorhodococcus</taxon>
    </lineage>
</organism>
<dbReference type="EMBL" id="JAAIJQ010000091">
    <property type="protein sequence ID" value="NEV64445.1"/>
    <property type="molecule type" value="Genomic_DNA"/>
</dbReference>
<dbReference type="InterPro" id="IPR050469">
    <property type="entry name" value="Diguanylate_Cyclase"/>
</dbReference>
<dbReference type="InterPro" id="IPR029016">
    <property type="entry name" value="GAF-like_dom_sf"/>
</dbReference>
<dbReference type="GO" id="GO:0005886">
    <property type="term" value="C:plasma membrane"/>
    <property type="evidence" value="ECO:0007669"/>
    <property type="project" value="TreeGrafter"/>
</dbReference>
<dbReference type="GO" id="GO:0043709">
    <property type="term" value="P:cell adhesion involved in single-species biofilm formation"/>
    <property type="evidence" value="ECO:0007669"/>
    <property type="project" value="TreeGrafter"/>
</dbReference>
<evidence type="ECO:0000259" key="3">
    <source>
        <dbReference type="PROSITE" id="PS50887"/>
    </source>
</evidence>
<dbReference type="InterPro" id="IPR003607">
    <property type="entry name" value="HD/PDEase_dom"/>
</dbReference>
<dbReference type="SMART" id="SM00471">
    <property type="entry name" value="HDc"/>
    <property type="match status" value="1"/>
</dbReference>
<keyword evidence="7" id="KW-1185">Reference proteome</keyword>
<dbReference type="InterPro" id="IPR029787">
    <property type="entry name" value="Nucleotide_cyclase"/>
</dbReference>
<dbReference type="SUPFAM" id="SSF55073">
    <property type="entry name" value="Nucleotide cyclase"/>
    <property type="match status" value="1"/>
</dbReference>
<dbReference type="CDD" id="cd01949">
    <property type="entry name" value="GGDEF"/>
    <property type="match status" value="1"/>
</dbReference>
<dbReference type="InterPro" id="IPR003018">
    <property type="entry name" value="GAF"/>
</dbReference>
<dbReference type="PANTHER" id="PTHR45138:SF25">
    <property type="entry name" value="GGDEF DOMAIN PROTEIN"/>
    <property type="match status" value="1"/>
</dbReference>
<proteinExistence type="predicted"/>
<evidence type="ECO:0000256" key="1">
    <source>
        <dbReference type="ARBA" id="ARBA00001946"/>
    </source>
</evidence>
<evidence type="ECO:0000313" key="6">
    <source>
        <dbReference type="EMBL" id="NEV64445.1"/>
    </source>
</evidence>
<feature type="domain" description="HDOD" evidence="5">
    <location>
        <begin position="10"/>
        <end position="206"/>
    </location>
</feature>
<dbReference type="EC" id="2.7.7.65" evidence="2"/>
<dbReference type="Pfam" id="PF13185">
    <property type="entry name" value="GAF_2"/>
    <property type="match status" value="1"/>
</dbReference>
<feature type="domain" description="HD" evidence="4">
    <location>
        <begin position="105"/>
        <end position="232"/>
    </location>
</feature>
<dbReference type="PANTHER" id="PTHR45138">
    <property type="entry name" value="REGULATORY COMPONENTS OF SENSORY TRANSDUCTION SYSTEM"/>
    <property type="match status" value="1"/>
</dbReference>
<dbReference type="CDD" id="cd00077">
    <property type="entry name" value="HDc"/>
    <property type="match status" value="1"/>
</dbReference>
<reference evidence="6 7" key="1">
    <citation type="submission" date="2020-02" db="EMBL/GenBank/DDBJ databases">
        <title>Genome sequences of Thiorhodococcus mannitoliphagus and Thiorhodococcus minor, purple sulfur photosynthetic bacteria in the gammaproteobacterial family, Chromatiaceae.</title>
        <authorList>
            <person name="Aviles F.A."/>
            <person name="Meyer T.E."/>
            <person name="Kyndt J.A."/>
        </authorList>
    </citation>
    <scope>NUCLEOTIDE SEQUENCE [LARGE SCALE GENOMIC DNA]</scope>
    <source>
        <strain evidence="6 7">DSM 11518</strain>
    </source>
</reference>
<dbReference type="Gene3D" id="3.30.450.40">
    <property type="match status" value="1"/>
</dbReference>
<dbReference type="InterPro" id="IPR006675">
    <property type="entry name" value="HDIG_dom"/>
</dbReference>